<evidence type="ECO:0000259" key="10">
    <source>
        <dbReference type="PROSITE" id="PS50835"/>
    </source>
</evidence>
<keyword evidence="4" id="KW-1133">Transmembrane helix</keyword>
<evidence type="ECO:0000256" key="8">
    <source>
        <dbReference type="ARBA" id="ARBA00023319"/>
    </source>
</evidence>
<dbReference type="Gene3D" id="2.170.140.10">
    <property type="entry name" value="Chitin binding domain"/>
    <property type="match status" value="1"/>
</dbReference>
<dbReference type="PRINTS" id="PR00109">
    <property type="entry name" value="TYRKINASE"/>
</dbReference>
<feature type="domain" description="Ig-like" evidence="10">
    <location>
        <begin position="233"/>
        <end position="341"/>
    </location>
</feature>
<dbReference type="PROSITE" id="PS50011">
    <property type="entry name" value="PROTEIN_KINASE_DOM"/>
    <property type="match status" value="1"/>
</dbReference>
<evidence type="ECO:0000256" key="3">
    <source>
        <dbReference type="ARBA" id="ARBA00022729"/>
    </source>
</evidence>
<dbReference type="InterPro" id="IPR001245">
    <property type="entry name" value="Ser-Thr/Tyr_kinase_cat_dom"/>
</dbReference>
<evidence type="ECO:0000313" key="11">
    <source>
        <dbReference type="EMBL" id="CAH3184607.1"/>
    </source>
</evidence>
<dbReference type="PANTHER" id="PTHR45080:SF8">
    <property type="entry name" value="IG-LIKE DOMAIN-CONTAINING PROTEIN"/>
    <property type="match status" value="1"/>
</dbReference>
<dbReference type="InterPro" id="IPR013098">
    <property type="entry name" value="Ig_I-set"/>
</dbReference>
<keyword evidence="3" id="KW-0732">Signal</keyword>
<keyword evidence="12" id="KW-1185">Reference proteome</keyword>
<dbReference type="EMBL" id="CALNXI010002204">
    <property type="protein sequence ID" value="CAH3184607.1"/>
    <property type="molecule type" value="Genomic_DNA"/>
</dbReference>
<dbReference type="InterPro" id="IPR011009">
    <property type="entry name" value="Kinase-like_dom_sf"/>
</dbReference>
<dbReference type="Pfam" id="PF01607">
    <property type="entry name" value="CBM_14"/>
    <property type="match status" value="1"/>
</dbReference>
<keyword evidence="7" id="KW-0325">Glycoprotein</keyword>
<keyword evidence="2" id="KW-0812">Transmembrane</keyword>
<feature type="domain" description="Protein kinase" evidence="9">
    <location>
        <begin position="1249"/>
        <end position="1538"/>
    </location>
</feature>
<name>A0ABN8RYQ3_9CNID</name>
<accession>A0ABN8RYQ3</accession>
<evidence type="ECO:0000256" key="7">
    <source>
        <dbReference type="ARBA" id="ARBA00023180"/>
    </source>
</evidence>
<evidence type="ECO:0000259" key="9">
    <source>
        <dbReference type="PROSITE" id="PS50011"/>
    </source>
</evidence>
<feature type="non-terminal residue" evidence="11">
    <location>
        <position position="1"/>
    </location>
</feature>
<dbReference type="PANTHER" id="PTHR45080">
    <property type="entry name" value="CONTACTIN 5"/>
    <property type="match status" value="1"/>
</dbReference>
<organism evidence="11 12">
    <name type="scientific">Porites evermanni</name>
    <dbReference type="NCBI Taxonomy" id="104178"/>
    <lineage>
        <taxon>Eukaryota</taxon>
        <taxon>Metazoa</taxon>
        <taxon>Cnidaria</taxon>
        <taxon>Anthozoa</taxon>
        <taxon>Hexacorallia</taxon>
        <taxon>Scleractinia</taxon>
        <taxon>Fungiina</taxon>
        <taxon>Poritidae</taxon>
        <taxon>Porites</taxon>
    </lineage>
</organism>
<dbReference type="InterPro" id="IPR000719">
    <property type="entry name" value="Prot_kinase_dom"/>
</dbReference>
<evidence type="ECO:0000256" key="2">
    <source>
        <dbReference type="ARBA" id="ARBA00022692"/>
    </source>
</evidence>
<proteinExistence type="predicted"/>
<dbReference type="SMART" id="SM00408">
    <property type="entry name" value="IGc2"/>
    <property type="match status" value="8"/>
</dbReference>
<feature type="domain" description="Ig-like" evidence="10">
    <location>
        <begin position="872"/>
        <end position="955"/>
    </location>
</feature>
<evidence type="ECO:0008006" key="13">
    <source>
        <dbReference type="Google" id="ProtNLM"/>
    </source>
</evidence>
<dbReference type="InterPro" id="IPR003598">
    <property type="entry name" value="Ig_sub2"/>
</dbReference>
<dbReference type="Pfam" id="PF07714">
    <property type="entry name" value="PK_Tyr_Ser-Thr"/>
    <property type="match status" value="1"/>
</dbReference>
<dbReference type="PROSITE" id="PS00290">
    <property type="entry name" value="IG_MHC"/>
    <property type="match status" value="1"/>
</dbReference>
<dbReference type="Pfam" id="PF07679">
    <property type="entry name" value="I-set"/>
    <property type="match status" value="1"/>
</dbReference>
<comment type="subcellular location">
    <subcellularLocation>
        <location evidence="1">Membrane</location>
        <topology evidence="1">Single-pass membrane protein</topology>
    </subcellularLocation>
</comment>
<comment type="caution">
    <text evidence="11">The sequence shown here is derived from an EMBL/GenBank/DDBJ whole genome shotgun (WGS) entry which is preliminary data.</text>
</comment>
<dbReference type="Proteomes" id="UP001159427">
    <property type="component" value="Unassembled WGS sequence"/>
</dbReference>
<feature type="domain" description="Ig-like" evidence="10">
    <location>
        <begin position="447"/>
        <end position="534"/>
    </location>
</feature>
<dbReference type="SUPFAM" id="SSF56112">
    <property type="entry name" value="Protein kinase-like (PK-like)"/>
    <property type="match status" value="1"/>
</dbReference>
<dbReference type="InterPro" id="IPR013162">
    <property type="entry name" value="CD80_C2-set"/>
</dbReference>
<evidence type="ECO:0000256" key="1">
    <source>
        <dbReference type="ARBA" id="ARBA00004167"/>
    </source>
</evidence>
<gene>
    <name evidence="11" type="ORF">PEVE_00015619</name>
</gene>
<dbReference type="SMART" id="SM00409">
    <property type="entry name" value="IG"/>
    <property type="match status" value="10"/>
</dbReference>
<dbReference type="InterPro" id="IPR003599">
    <property type="entry name" value="Ig_sub"/>
</dbReference>
<dbReference type="Gene3D" id="2.60.40.10">
    <property type="entry name" value="Immunoglobulins"/>
    <property type="match status" value="8"/>
</dbReference>
<protein>
    <recommendedName>
        <fullName evidence="13">Receptor protein-tyrosine kinase</fullName>
    </recommendedName>
</protein>
<evidence type="ECO:0000256" key="4">
    <source>
        <dbReference type="ARBA" id="ARBA00022989"/>
    </source>
</evidence>
<dbReference type="SUPFAM" id="SSF48726">
    <property type="entry name" value="Immunoglobulin"/>
    <property type="match status" value="8"/>
</dbReference>
<evidence type="ECO:0000256" key="5">
    <source>
        <dbReference type="ARBA" id="ARBA00023136"/>
    </source>
</evidence>
<dbReference type="InterPro" id="IPR007110">
    <property type="entry name" value="Ig-like_dom"/>
</dbReference>
<keyword evidence="5" id="KW-0472">Membrane</keyword>
<dbReference type="InterPro" id="IPR036508">
    <property type="entry name" value="Chitin-bd_dom_sf"/>
</dbReference>
<feature type="domain" description="Ig-like" evidence="10">
    <location>
        <begin position="646"/>
        <end position="751"/>
    </location>
</feature>
<keyword evidence="8" id="KW-0393">Immunoglobulin domain</keyword>
<dbReference type="SUPFAM" id="SSF57625">
    <property type="entry name" value="Invertebrate chitin-binding proteins"/>
    <property type="match status" value="1"/>
</dbReference>
<feature type="domain" description="Ig-like" evidence="10">
    <location>
        <begin position="967"/>
        <end position="1070"/>
    </location>
</feature>
<feature type="domain" description="Ig-like" evidence="10">
    <location>
        <begin position="1075"/>
        <end position="1149"/>
    </location>
</feature>
<keyword evidence="6" id="KW-1015">Disulfide bond</keyword>
<dbReference type="InterPro" id="IPR002557">
    <property type="entry name" value="Chitin-bd_dom"/>
</dbReference>
<dbReference type="SMART" id="SM00220">
    <property type="entry name" value="S_TKc"/>
    <property type="match status" value="1"/>
</dbReference>
<dbReference type="InterPro" id="IPR036179">
    <property type="entry name" value="Ig-like_dom_sf"/>
</dbReference>
<dbReference type="SMART" id="SM00219">
    <property type="entry name" value="TyrKc"/>
    <property type="match status" value="1"/>
</dbReference>
<dbReference type="PROSITE" id="PS50835">
    <property type="entry name" value="IG_LIKE"/>
    <property type="match status" value="8"/>
</dbReference>
<dbReference type="Gene3D" id="1.10.510.10">
    <property type="entry name" value="Transferase(Phosphotransferase) domain 1"/>
    <property type="match status" value="1"/>
</dbReference>
<dbReference type="InterPro" id="IPR050958">
    <property type="entry name" value="Cell_Adh-Cytoskel_Orgn"/>
</dbReference>
<evidence type="ECO:0000256" key="6">
    <source>
        <dbReference type="ARBA" id="ARBA00023157"/>
    </source>
</evidence>
<dbReference type="Pfam" id="PF13927">
    <property type="entry name" value="Ig_3"/>
    <property type="match status" value="5"/>
</dbReference>
<dbReference type="InterPro" id="IPR003006">
    <property type="entry name" value="Ig/MHC_CS"/>
</dbReference>
<dbReference type="InterPro" id="IPR013783">
    <property type="entry name" value="Ig-like_fold"/>
</dbReference>
<reference evidence="11 12" key="1">
    <citation type="submission" date="2022-05" db="EMBL/GenBank/DDBJ databases">
        <authorList>
            <consortium name="Genoscope - CEA"/>
            <person name="William W."/>
        </authorList>
    </citation>
    <scope>NUCLEOTIDE SEQUENCE [LARGE SCALE GENOMIC DNA]</scope>
</reference>
<dbReference type="InterPro" id="IPR020635">
    <property type="entry name" value="Tyr_kinase_cat_dom"/>
</dbReference>
<dbReference type="Pfam" id="PF08205">
    <property type="entry name" value="C2-set_2"/>
    <property type="match status" value="1"/>
</dbReference>
<dbReference type="CDD" id="cd00192">
    <property type="entry name" value="PTKc"/>
    <property type="match status" value="1"/>
</dbReference>
<feature type="domain" description="Ig-like" evidence="10">
    <location>
        <begin position="81"/>
        <end position="179"/>
    </location>
</feature>
<dbReference type="CDD" id="cd00096">
    <property type="entry name" value="Ig"/>
    <property type="match status" value="3"/>
</dbReference>
<sequence>IPGSSIGFIKTSSSSRTVPEGSSVSLSCELSNSSIPVRLWMMMSGAMYTPRKNVVNYGQVFILHRVTRKMAGTYLCRVTRPRLNKHLGFISVTERQRGTPILKVDQRLKKIFANGDANLTCTASGPSIQSVQWYKWAQKLSMLQQVVTKKEFNNGDVWNNTLVLRNVQMDQAGWYECRIYQRSGNEYFYSIHEHLNVLGKNECPEPDGVFAVPNRVTAYLNCSNNVATLMNCPRREEWTDDKKSCVKVIRWKSNEGLKEVTKAVGESVTIDCQLNDPGARVKLKQKIRSGVFRVRHTDDCRVSRVGQKFVIQSVNFNDLGIYVCEAPHVTTKKEDAYLKINPDPMSSLYQGHRNLFATFGSSLDLNCGAYKVYQPRMYLEIIRTEGVTLLTPDGHKVTLTGRILTIHGLNSSMHGKIVCKVVSTCARIQEEVDLGQLLPVPQKGEPPKPVVSPEHSVVKEGKNINVTCSLSKGKKINSITWYKDKKLVPDEMVVTSSFKSILILTNVTRSDAGIYECRVVDFGAGYWFTPATIKVEGVDTIRRNTTPTTTPTRLPVVPVSIAAKPFQAADINCTMFIVDQKVTLWQETSSGKLFQRIPDGNSLILKGLVFTLMNVIDEDQGTYYCQAGSYQKVPTVRLSLIDTKPPFITNFVSRLSVNVSQTTRLICETEGHPSQADIHWLKNGVEVGRCTGELQQQNKTCHIHGDQPKYKITWTGSGAELMVQNAFHPLDSGEFTCIASNAAGEDKKTLILDVHEKPVLSKKNDTGIRVLAFEAASTIQSTALRGHPIPYFKWYRQLIGFCTSNCKPDENKWRRVPRSVTNPSAHVRSRVSSLFLAPSEYSYYFRCVAENALGKDDVVYHVHRMDIQTVLPEIVSTSPVVRVDERNSFRLLCQASAGDFQYLTWQKKGGGRMLTSELKTNDHNLTITLSIEHAQLEDAGDYLCVGWTNNDTKISMITVFVKELAVPVVSLSNKTIFEAQTNKTVLHCAITSGYPAPNITWYKDGELLNLMALGSKDDCRINGFHYMENYRPPKAEYLVICRPSHVQNTGLYMCEAMNVVGNGSNEGYLNVLAQPKIIDMDDTLRKDPGEQVNITCRATGNPAPAVKWVVKTGEGRHAPITQWSHENHTLRIDSVQEHHYGEYVCFAENEFGNDMVVLALGKSNVPVGYKPNIPIGKSNIPADTSNVPVDKSNISAGMSYVPLGTSNIPAGTSNVPVAQSVNARPSVREDTIPRWDVKSLNQLLSFPAFIWVATLNRNLRKVVYKNCEVRVSAVRSRLASISFSFYQTNLLSSPQSRYMLGKKKFPVMSPWLSLISPRVRLMSPCVSLSFHSNFDMKPSVCFYTGYFYRLRSSAEILVLNPQRTQRITGSAFRIPLQPDWRSRQTKQRPFLTGQSWRCVHRDLAARNVLVGANYVVKVADFGLARDVYKSDQYIKVSAGLVPVKWMAIESLADRVYSEQSDVWSFGVFLWELFTLGGSPYPGLPPTEIYNFIVAGNRMDQPVDCPEVMYFMMKDCWAEKPADRPNFTALVQRLDHVIESNMAAMGHEGYLDLGSDEPAPKEAETDKDGYLTPLEIISPVREKSTLFMNSNVSGSNKELCGSHRSVASETKIKDLLEVERYTELGFKPSGSANSLSETIL</sequence>
<evidence type="ECO:0000313" key="12">
    <source>
        <dbReference type="Proteomes" id="UP001159427"/>
    </source>
</evidence>
<feature type="domain" description="Ig-like" evidence="10">
    <location>
        <begin position="2"/>
        <end position="79"/>
    </location>
</feature>